<protein>
    <recommendedName>
        <fullName evidence="3">Molybdopterin synthase sulfur carrier subunit</fullName>
    </recommendedName>
</protein>
<sequence length="83" mass="9347">MQLIYFASVRESIGKTEELLSKPEDVKTVQDLIHYLKALNESYAQALRKADFIRVAVNQVHVQHTHPITDTDEIAIFPPVTGG</sequence>
<dbReference type="CDD" id="cd00754">
    <property type="entry name" value="Ubl_MoaD"/>
    <property type="match status" value="1"/>
</dbReference>
<dbReference type="SUPFAM" id="SSF54285">
    <property type="entry name" value="MoaD/ThiS"/>
    <property type="match status" value="1"/>
</dbReference>
<organism evidence="4 5">
    <name type="scientific">Kordiimonas pumila</name>
    <dbReference type="NCBI Taxonomy" id="2161677"/>
    <lineage>
        <taxon>Bacteria</taxon>
        <taxon>Pseudomonadati</taxon>
        <taxon>Pseudomonadota</taxon>
        <taxon>Alphaproteobacteria</taxon>
        <taxon>Kordiimonadales</taxon>
        <taxon>Kordiimonadaceae</taxon>
        <taxon>Kordiimonas</taxon>
    </lineage>
</organism>
<keyword evidence="5" id="KW-1185">Reference proteome</keyword>
<gene>
    <name evidence="4" type="primary">moaD</name>
    <name evidence="4" type="ORF">ACFOKA_14100</name>
</gene>
<evidence type="ECO:0000256" key="3">
    <source>
        <dbReference type="ARBA" id="ARBA00024247"/>
    </source>
</evidence>
<dbReference type="PANTHER" id="PTHR33359">
    <property type="entry name" value="MOLYBDOPTERIN SYNTHASE SULFUR CARRIER SUBUNIT"/>
    <property type="match status" value="1"/>
</dbReference>
<dbReference type="EMBL" id="JBHRSL010000010">
    <property type="protein sequence ID" value="MFC3053043.1"/>
    <property type="molecule type" value="Genomic_DNA"/>
</dbReference>
<dbReference type="InterPro" id="IPR016155">
    <property type="entry name" value="Mopterin_synth/thiamin_S_b"/>
</dbReference>
<keyword evidence="1" id="KW-0547">Nucleotide-binding</keyword>
<evidence type="ECO:0000256" key="2">
    <source>
        <dbReference type="ARBA" id="ARBA00024200"/>
    </source>
</evidence>
<dbReference type="RefSeq" id="WP_194213244.1">
    <property type="nucleotide sequence ID" value="NZ_CP061205.1"/>
</dbReference>
<reference evidence="5" key="1">
    <citation type="journal article" date="2019" name="Int. J. Syst. Evol. Microbiol.">
        <title>The Global Catalogue of Microorganisms (GCM) 10K type strain sequencing project: providing services to taxonomists for standard genome sequencing and annotation.</title>
        <authorList>
            <consortium name="The Broad Institute Genomics Platform"/>
            <consortium name="The Broad Institute Genome Sequencing Center for Infectious Disease"/>
            <person name="Wu L."/>
            <person name="Ma J."/>
        </authorList>
    </citation>
    <scope>NUCLEOTIDE SEQUENCE [LARGE SCALE GENOMIC DNA]</scope>
    <source>
        <strain evidence="5">KCTC 62164</strain>
    </source>
</reference>
<dbReference type="InterPro" id="IPR012675">
    <property type="entry name" value="Beta-grasp_dom_sf"/>
</dbReference>
<dbReference type="NCBIfam" id="TIGR01687">
    <property type="entry name" value="moaD_arch"/>
    <property type="match status" value="1"/>
</dbReference>
<dbReference type="InterPro" id="IPR044672">
    <property type="entry name" value="MOCS2A"/>
</dbReference>
<dbReference type="PANTHER" id="PTHR33359:SF1">
    <property type="entry name" value="MOLYBDOPTERIN SYNTHASE SULFUR CARRIER SUBUNIT"/>
    <property type="match status" value="1"/>
</dbReference>
<dbReference type="Pfam" id="PF02597">
    <property type="entry name" value="ThiS"/>
    <property type="match status" value="1"/>
</dbReference>
<dbReference type="Proteomes" id="UP001595444">
    <property type="component" value="Unassembled WGS sequence"/>
</dbReference>
<dbReference type="NCBIfam" id="TIGR01682">
    <property type="entry name" value="moaD"/>
    <property type="match status" value="1"/>
</dbReference>
<name>A0ABV7D755_9PROT</name>
<evidence type="ECO:0000313" key="4">
    <source>
        <dbReference type="EMBL" id="MFC3053043.1"/>
    </source>
</evidence>
<dbReference type="Gene3D" id="3.10.20.30">
    <property type="match status" value="1"/>
</dbReference>
<dbReference type="InterPro" id="IPR010038">
    <property type="entry name" value="MoaD_arc-typ"/>
</dbReference>
<dbReference type="InterPro" id="IPR003749">
    <property type="entry name" value="ThiS/MoaD-like"/>
</dbReference>
<evidence type="ECO:0000256" key="1">
    <source>
        <dbReference type="ARBA" id="ARBA00022741"/>
    </source>
</evidence>
<proteinExistence type="inferred from homology"/>
<comment type="similarity">
    <text evidence="2">Belongs to the MoaD family.</text>
</comment>
<evidence type="ECO:0000313" key="5">
    <source>
        <dbReference type="Proteomes" id="UP001595444"/>
    </source>
</evidence>
<accession>A0ABV7D755</accession>
<comment type="caution">
    <text evidence="4">The sequence shown here is derived from an EMBL/GenBank/DDBJ whole genome shotgun (WGS) entry which is preliminary data.</text>
</comment>